<dbReference type="PANTHER" id="PTHR32305">
    <property type="match status" value="1"/>
</dbReference>
<dbReference type="InterPro" id="IPR033803">
    <property type="entry name" value="CBD-like_Golvesin-Xly"/>
</dbReference>
<dbReference type="InterPro" id="IPR031325">
    <property type="entry name" value="RHS_repeat"/>
</dbReference>
<reference evidence="6" key="1">
    <citation type="submission" date="2017-02" db="EMBL/GenBank/DDBJ databases">
        <title>Comparative genomics and description of representatives of a novel lineage of planctomycetes thriving in anoxic sediments.</title>
        <authorList>
            <person name="Spring S."/>
            <person name="Bunk B."/>
            <person name="Sproer C."/>
            <person name="Klenk H.-P."/>
        </authorList>
    </citation>
    <scope>NUCLEOTIDE SEQUENCE [LARGE SCALE GENOMIC DNA]</scope>
    <source>
        <strain evidence="6">L21-RPul-D3</strain>
    </source>
</reference>
<dbReference type="KEGG" id="pbu:L21SP3_02263"/>
<dbReference type="Pfam" id="PF25275">
    <property type="entry name" value="Golvesin_C"/>
    <property type="match status" value="1"/>
</dbReference>
<dbReference type="STRING" id="1940790.L21SP3_02263"/>
<evidence type="ECO:0000256" key="1">
    <source>
        <dbReference type="ARBA" id="ARBA00022737"/>
    </source>
</evidence>
<keyword evidence="1" id="KW-0677">Repeat</keyword>
<sequence>MICFDTQDDLINIAKDDPNVSVKLGDAVAGDPIHLESGKSIESITDLKIHGNTMDIEFNRLYLGESFDRGFKHRFNVPLKNTKYLAGTDDNVLKNDCSVQKKITKTANLLNIPSIVNLYGINDPNDQANYTFMVVDKVTPLTETDCFFELPENAPNNGKVVFNDVGSGSVNFDVACSYYHYWWYPEVNFYDPNGNVLSTSEPYRVLTKIGTDTYNYTKDYPISPYSCRVGRNWTHNYNIFLQDTVEESSGSNCPSETDNLKIISGATTYNFSRSSGADESVPFTCQSSPELKLYKTVDSGEAYFILHKKHGERWKFSSALSDSITYPLEYMEDRFGNRLDFEYYAEEKEGLLQSITNDVGREINFYYTSTDYMLDYIEDDRDRQWHYSRNSNFELTSVASPSPEGGSQGSVSQYTYTNPAGSNPHQLKTKTDAQGQIWYDNTYSSEGRIVSQQYGSGSFTSSYNFPENDPNYVVIADREGNAVMHYLTKTGLIDKRKVYSDESTWLTTDYIYDFELDGSLEEKEAPCLIKKIVLPDNKIIAYTHDQYGNTTSETHKANENDPGITTSYTYTGGADSNLCSITTPDGLTYQFSYTGDALTQIELPAATVYDPNSLDYVVENPTYQLGYDSRGNYDYIKLPDGNTLNYEYSYNEDGQKSQLIINFNYDPLLQYSYSFDTTSGLIEQATDPDGVTTDYSYNDADRLTEIQNGLGEIAKIAYNPLGLVETVSTQLGASYNENTAINYSFGYTITDKLAAITDSLGRITTIGYNNNDKRQFVKDPKASADGFKNKEYSYNSRDLLKSITFPEDYDPAAGNQNVTNISYDEGGRVESATDPEGGITAYDYDGYGRLEQITYPDSGKEKFSYDCAGRITTKTRPSGDKILYDYNLSGKLSAKAVLPADSSNALMKDENGIFSMLDSDWASIWDPNSFGGQFAQTSQNGANFPFTISESGSYIVQVYFPASSGTVRFSIYEDISEFSGSPCEIIDIEQNSNGGMWITVGSCTFSDSSDGCIDVENISGTVTFDAFRLIPAKTFEYDIMGRITKAGENSFSYYPSGRLKTETDSFARTTSYEYSPAGRITKLIYPDGYFTQYDYDAAGRLDKITDSAGKVLLDYTRDASGRVAVKETVGGACTYYDYEDLSSQADDNRGIYLDSIEHFLGGSCVNYIEYGRDLAGNTVSKTDENNNTKSYFYDKNYWLTEADAIEYEYNNMLMRESVTIGAETEAYAADPNGMGRYSSVGSEAVEYDGNGNLSRCGDDYYIYDPQDRLRAYYRLAGDPNEASVSLYGYDLFGRRVSRASASGVGDNEGELQQSFAYSGHRVIAEYDGSGGLQKRFVYGAGIDEVVCMIDVARPAGAGWTESMSDLAEAWLCAEGDLCYAANADYVDNTEPNMINIEDIAYYLSEYYIAERDAAFAEEYCGYFADELGSVVMLYSAEPNGIAEIYSYDAYGSVEISDPNGQPLDESAAGNPYMFAGRRYDSESGLYYCRARYYNPALGVFHSRDPLAYIDSMNLYAYCTNNPVNYVDPRGLYTKKEIDMFRKRNVTRKDLKLASDMYWEQRLKHSEAGNLTSSDYMSADSPYYNLKTVVPEKKQEYYGRECNPSSVNYIAIGMASARDGLTKTEMKAMIFGWKISQYKHLPHKNDYFFAEWGYSYYYRNIYKFE</sequence>
<gene>
    <name evidence="5" type="primary">wapA_2</name>
    <name evidence="5" type="ORF">L21SP3_02263</name>
</gene>
<dbReference type="Proteomes" id="UP000188273">
    <property type="component" value="Chromosome"/>
</dbReference>
<dbReference type="Pfam" id="PF25023">
    <property type="entry name" value="TEN_YD-shell"/>
    <property type="match status" value="1"/>
</dbReference>
<feature type="domain" description="Golvesin/Xly CBD-like" evidence="4">
    <location>
        <begin position="920"/>
        <end position="1029"/>
    </location>
</feature>
<dbReference type="PANTHER" id="PTHR32305:SF15">
    <property type="entry name" value="PROTEIN RHSA-RELATED"/>
    <property type="match status" value="1"/>
</dbReference>
<feature type="domain" description="Teneurin-like YD-shell" evidence="3">
    <location>
        <begin position="763"/>
        <end position="893"/>
    </location>
</feature>
<evidence type="ECO:0000259" key="4">
    <source>
        <dbReference type="Pfam" id="PF25275"/>
    </source>
</evidence>
<dbReference type="InterPro" id="IPR006530">
    <property type="entry name" value="YD"/>
</dbReference>
<dbReference type="Pfam" id="PF05593">
    <property type="entry name" value="RHS_repeat"/>
    <property type="match status" value="2"/>
</dbReference>
<organism evidence="5 6">
    <name type="scientific">Sedimentisphaera cyanobacteriorum</name>
    <dbReference type="NCBI Taxonomy" id="1940790"/>
    <lineage>
        <taxon>Bacteria</taxon>
        <taxon>Pseudomonadati</taxon>
        <taxon>Planctomycetota</taxon>
        <taxon>Phycisphaerae</taxon>
        <taxon>Sedimentisphaerales</taxon>
        <taxon>Sedimentisphaeraceae</taxon>
        <taxon>Sedimentisphaera</taxon>
    </lineage>
</organism>
<evidence type="ECO:0000313" key="6">
    <source>
        <dbReference type="Proteomes" id="UP000188273"/>
    </source>
</evidence>
<dbReference type="RefSeq" id="WP_077541632.1">
    <property type="nucleotide sequence ID" value="NZ_CP019633.1"/>
</dbReference>
<dbReference type="NCBIfam" id="TIGR03696">
    <property type="entry name" value="Rhs_assc_core"/>
    <property type="match status" value="1"/>
</dbReference>
<proteinExistence type="predicted"/>
<dbReference type="OrthoDB" id="232855at2"/>
<accession>A0A1Q2HSV9</accession>
<name>A0A1Q2HSV9_9BACT</name>
<dbReference type="Gene3D" id="2.180.10.10">
    <property type="entry name" value="RHS repeat-associated core"/>
    <property type="match status" value="3"/>
</dbReference>
<feature type="compositionally biased region" description="Polar residues" evidence="2">
    <location>
        <begin position="409"/>
        <end position="426"/>
    </location>
</feature>
<evidence type="ECO:0000259" key="3">
    <source>
        <dbReference type="Pfam" id="PF25023"/>
    </source>
</evidence>
<dbReference type="NCBIfam" id="TIGR01643">
    <property type="entry name" value="YD_repeat_2x"/>
    <property type="match status" value="2"/>
</dbReference>
<keyword evidence="6" id="KW-1185">Reference proteome</keyword>
<dbReference type="InterPro" id="IPR050708">
    <property type="entry name" value="T6SS_VgrG/RHS"/>
</dbReference>
<dbReference type="InterPro" id="IPR056823">
    <property type="entry name" value="TEN-like_YD-shell"/>
</dbReference>
<evidence type="ECO:0000313" key="5">
    <source>
        <dbReference type="EMBL" id="AQQ10431.1"/>
    </source>
</evidence>
<protein>
    <submittedName>
        <fullName evidence="5">Cell wall-associated polypeptide CWBP200</fullName>
    </submittedName>
</protein>
<dbReference type="InterPro" id="IPR022385">
    <property type="entry name" value="Rhs_assc_core"/>
</dbReference>
<dbReference type="EMBL" id="CP019633">
    <property type="protein sequence ID" value="AQQ10431.1"/>
    <property type="molecule type" value="Genomic_DNA"/>
</dbReference>
<evidence type="ECO:0000256" key="2">
    <source>
        <dbReference type="SAM" id="MobiDB-lite"/>
    </source>
</evidence>
<feature type="region of interest" description="Disordered" evidence="2">
    <location>
        <begin position="396"/>
        <end position="431"/>
    </location>
</feature>